<keyword evidence="1" id="KW-0328">Glycosyltransferase</keyword>
<dbReference type="Gene3D" id="2.60.120.10">
    <property type="entry name" value="Jelly Rolls"/>
    <property type="match status" value="1"/>
</dbReference>
<dbReference type="SUPFAM" id="SSF51182">
    <property type="entry name" value="RmlC-like cupins"/>
    <property type="match status" value="1"/>
</dbReference>
<dbReference type="InterPro" id="IPR014710">
    <property type="entry name" value="RmlC-like_jellyroll"/>
</dbReference>
<proteinExistence type="predicted"/>
<evidence type="ECO:0000256" key="2">
    <source>
        <dbReference type="ARBA" id="ARBA00022679"/>
    </source>
</evidence>
<evidence type="ECO:0008006" key="4">
    <source>
        <dbReference type="Google" id="ProtNLM"/>
    </source>
</evidence>
<dbReference type="GO" id="GO:0005829">
    <property type="term" value="C:cytosol"/>
    <property type="evidence" value="ECO:0007669"/>
    <property type="project" value="TreeGrafter"/>
</dbReference>
<dbReference type="GO" id="GO:0016154">
    <property type="term" value="F:pyrimidine-nucleoside phosphorylase activity"/>
    <property type="evidence" value="ECO:0007669"/>
    <property type="project" value="TreeGrafter"/>
</dbReference>
<dbReference type="EMBL" id="UOFI01000116">
    <property type="protein sequence ID" value="VAW68226.1"/>
    <property type="molecule type" value="Genomic_DNA"/>
</dbReference>
<dbReference type="GO" id="GO:0004731">
    <property type="term" value="F:purine-nucleoside phosphorylase activity"/>
    <property type="evidence" value="ECO:0007669"/>
    <property type="project" value="TreeGrafter"/>
</dbReference>
<dbReference type="PANTHER" id="PTHR36540:SF1">
    <property type="entry name" value="PYRIMIDINE_PURINE NUCLEOSIDE PHOSPHORYLASE"/>
    <property type="match status" value="1"/>
</dbReference>
<accession>A0A3B0YIS6</accession>
<dbReference type="AlphaFoldDB" id="A0A3B0YIS6"/>
<name>A0A3B0YIS6_9ZZZZ</name>
<evidence type="ECO:0000313" key="3">
    <source>
        <dbReference type="EMBL" id="VAW68226.1"/>
    </source>
</evidence>
<dbReference type="Pfam" id="PF06865">
    <property type="entry name" value="Ppnp"/>
    <property type="match status" value="1"/>
</dbReference>
<evidence type="ECO:0000256" key="1">
    <source>
        <dbReference type="ARBA" id="ARBA00022676"/>
    </source>
</evidence>
<dbReference type="PANTHER" id="PTHR36540">
    <property type="entry name" value="PYRIMIDINE/PURINE NUCLEOSIDE PHOSPHORYLASE"/>
    <property type="match status" value="1"/>
</dbReference>
<gene>
    <name evidence="3" type="ORF">MNBD_GAMMA09-1807</name>
</gene>
<dbReference type="InterPro" id="IPR011051">
    <property type="entry name" value="RmlC_Cupin_sf"/>
</dbReference>
<protein>
    <recommendedName>
        <fullName evidence="4">Cytoplasmic protein</fullName>
    </recommendedName>
</protein>
<keyword evidence="2" id="KW-0808">Transferase</keyword>
<sequence>MFDVNEYFNGKVKSLAFNNNDKATVGVMAAGNYEFGTNCIEHMTLINGEMSVKLPNEDQWRDIAVNETFIIAANTSFLVKTACDSAYLCLYK</sequence>
<reference evidence="3" key="1">
    <citation type="submission" date="2018-06" db="EMBL/GenBank/DDBJ databases">
        <authorList>
            <person name="Zhirakovskaya E."/>
        </authorList>
    </citation>
    <scope>NUCLEOTIDE SEQUENCE</scope>
</reference>
<organism evidence="3">
    <name type="scientific">hydrothermal vent metagenome</name>
    <dbReference type="NCBI Taxonomy" id="652676"/>
    <lineage>
        <taxon>unclassified sequences</taxon>
        <taxon>metagenomes</taxon>
        <taxon>ecological metagenomes</taxon>
    </lineage>
</organism>
<dbReference type="InterPro" id="IPR009664">
    <property type="entry name" value="Ppnp"/>
</dbReference>